<dbReference type="KEGG" id="bsto:C0V70_06930"/>
<reference evidence="12 13" key="1">
    <citation type="submission" date="2018-01" db="EMBL/GenBank/DDBJ databases">
        <title>Complete genome sequence of Bacteriovorax stolpii DSM12778.</title>
        <authorList>
            <person name="Tang B."/>
            <person name="Chang J."/>
        </authorList>
    </citation>
    <scope>NUCLEOTIDE SEQUENCE [LARGE SCALE GENOMIC DNA]</scope>
    <source>
        <strain evidence="12 13">DSM 12778</strain>
    </source>
</reference>
<dbReference type="Proteomes" id="UP000235584">
    <property type="component" value="Chromosome"/>
</dbReference>
<evidence type="ECO:0000256" key="6">
    <source>
        <dbReference type="ARBA" id="ARBA00020092"/>
    </source>
</evidence>
<dbReference type="InterPro" id="IPR050793">
    <property type="entry name" value="CMP-NeuNAc_synthase"/>
</dbReference>
<evidence type="ECO:0000256" key="9">
    <source>
        <dbReference type="ARBA" id="ARBA00022842"/>
    </source>
</evidence>
<evidence type="ECO:0000313" key="13">
    <source>
        <dbReference type="Proteomes" id="UP000235584"/>
    </source>
</evidence>
<dbReference type="SFLD" id="SFLDG01136">
    <property type="entry name" value="C1.6:_Phosphoserine_Phosphatas"/>
    <property type="match status" value="1"/>
</dbReference>
<dbReference type="GO" id="GO:0019143">
    <property type="term" value="F:3-deoxy-manno-octulosonate-8-phosphatase activity"/>
    <property type="evidence" value="ECO:0007669"/>
    <property type="project" value="UniProtKB-EC"/>
</dbReference>
<keyword evidence="10" id="KW-0448">Lipopolysaccharide biosynthesis</keyword>
<keyword evidence="8" id="KW-0378">Hydrolase</keyword>
<dbReference type="SUPFAM" id="SSF56784">
    <property type="entry name" value="HAD-like"/>
    <property type="match status" value="1"/>
</dbReference>
<evidence type="ECO:0000256" key="11">
    <source>
        <dbReference type="ARBA" id="ARBA00031051"/>
    </source>
</evidence>
<keyword evidence="9" id="KW-0460">Magnesium</keyword>
<dbReference type="PANTHER" id="PTHR21485">
    <property type="entry name" value="HAD SUPERFAMILY MEMBERS CMAS AND KDSC"/>
    <property type="match status" value="1"/>
</dbReference>
<dbReference type="Pfam" id="PF08282">
    <property type="entry name" value="Hydrolase_3"/>
    <property type="match status" value="1"/>
</dbReference>
<dbReference type="SFLD" id="SFLDG01138">
    <property type="entry name" value="C1.6.2:_Deoxy-d-mannose-octulo"/>
    <property type="match status" value="1"/>
</dbReference>
<evidence type="ECO:0000256" key="8">
    <source>
        <dbReference type="ARBA" id="ARBA00022801"/>
    </source>
</evidence>
<dbReference type="InterPro" id="IPR036412">
    <property type="entry name" value="HAD-like_sf"/>
</dbReference>
<sequence length="186" mass="20881">MAQPLDEKKSLLVTAKKFEDKLKKIKVCLFDIDGILTDGKISWEGDDVGFNRTTHALDGHGLKMLMEAGLKVGVISGGDSKGVRKRFIDNLKLSFTYFGNEDKREAYKEILALGYKDEEILFMGDEFIDLPIIKRAGFSATVPNASYEIQEAVDYITHRQAGDACAREVIDIVRYAQKIPVKVLEF</sequence>
<proteinExistence type="inferred from homology"/>
<evidence type="ECO:0000256" key="7">
    <source>
        <dbReference type="ARBA" id="ARBA00022723"/>
    </source>
</evidence>
<dbReference type="GO" id="GO:0046872">
    <property type="term" value="F:metal ion binding"/>
    <property type="evidence" value="ECO:0007669"/>
    <property type="project" value="UniProtKB-KW"/>
</dbReference>
<dbReference type="NCBIfam" id="TIGR01670">
    <property type="entry name" value="KdsC-phosphatas"/>
    <property type="match status" value="1"/>
</dbReference>
<accession>A0A2K9NQP0</accession>
<evidence type="ECO:0000256" key="3">
    <source>
        <dbReference type="ARBA" id="ARBA00005893"/>
    </source>
</evidence>
<evidence type="ECO:0000256" key="2">
    <source>
        <dbReference type="ARBA" id="ARBA00001946"/>
    </source>
</evidence>
<dbReference type="PANTHER" id="PTHR21485:SF6">
    <property type="entry name" value="N-ACYLNEURAMINATE CYTIDYLYLTRANSFERASE-RELATED"/>
    <property type="match status" value="1"/>
</dbReference>
<comment type="cofactor">
    <cofactor evidence="2">
        <name>Mg(2+)</name>
        <dbReference type="ChEBI" id="CHEBI:18420"/>
    </cofactor>
</comment>
<comment type="catalytic activity">
    <reaction evidence="1">
        <text>3-deoxy-alpha-D-manno-2-octulosonate-8-phosphate + H2O = 3-deoxy-alpha-D-manno-oct-2-ulosonate + phosphate</text>
        <dbReference type="Rhea" id="RHEA:11500"/>
        <dbReference type="ChEBI" id="CHEBI:15377"/>
        <dbReference type="ChEBI" id="CHEBI:43474"/>
        <dbReference type="ChEBI" id="CHEBI:85985"/>
        <dbReference type="ChEBI" id="CHEBI:85986"/>
        <dbReference type="EC" id="3.1.3.45"/>
    </reaction>
</comment>
<dbReference type="AlphaFoldDB" id="A0A2K9NQP0"/>
<dbReference type="InterPro" id="IPR023214">
    <property type="entry name" value="HAD_sf"/>
</dbReference>
<evidence type="ECO:0000256" key="1">
    <source>
        <dbReference type="ARBA" id="ARBA00000898"/>
    </source>
</evidence>
<dbReference type="SFLD" id="SFLDS00003">
    <property type="entry name" value="Haloacid_Dehalogenase"/>
    <property type="match status" value="1"/>
</dbReference>
<organism evidence="12 13">
    <name type="scientific">Bacteriovorax stolpii</name>
    <name type="common">Bdellovibrio stolpii</name>
    <dbReference type="NCBI Taxonomy" id="960"/>
    <lineage>
        <taxon>Bacteria</taxon>
        <taxon>Pseudomonadati</taxon>
        <taxon>Bdellovibrionota</taxon>
        <taxon>Bacteriovoracia</taxon>
        <taxon>Bacteriovoracales</taxon>
        <taxon>Bacteriovoracaceae</taxon>
        <taxon>Bacteriovorax</taxon>
    </lineage>
</organism>
<comment type="subunit">
    <text evidence="4">Homotetramer.</text>
</comment>
<protein>
    <recommendedName>
        <fullName evidence="6">3-deoxy-D-manno-octulosonate 8-phosphate phosphatase KdsC</fullName>
        <ecNumber evidence="5">3.1.3.45</ecNumber>
    </recommendedName>
    <alternativeName>
        <fullName evidence="11">KDO 8-P phosphatase</fullName>
    </alternativeName>
</protein>
<dbReference type="EC" id="3.1.3.45" evidence="5"/>
<dbReference type="GO" id="GO:0009103">
    <property type="term" value="P:lipopolysaccharide biosynthetic process"/>
    <property type="evidence" value="ECO:0007669"/>
    <property type="project" value="UniProtKB-KW"/>
</dbReference>
<dbReference type="RefSeq" id="WP_102243139.1">
    <property type="nucleotide sequence ID" value="NZ_CP025704.1"/>
</dbReference>
<keyword evidence="7" id="KW-0479">Metal-binding</keyword>
<comment type="similarity">
    <text evidence="3">Belongs to the KdsC family.</text>
</comment>
<dbReference type="OrthoDB" id="5297105at2"/>
<evidence type="ECO:0000256" key="5">
    <source>
        <dbReference type="ARBA" id="ARBA00013066"/>
    </source>
</evidence>
<evidence type="ECO:0000256" key="10">
    <source>
        <dbReference type="ARBA" id="ARBA00022985"/>
    </source>
</evidence>
<dbReference type="GO" id="GO:0008781">
    <property type="term" value="F:N-acylneuraminate cytidylyltransferase activity"/>
    <property type="evidence" value="ECO:0007669"/>
    <property type="project" value="TreeGrafter"/>
</dbReference>
<name>A0A2K9NQP0_BACTC</name>
<dbReference type="Gene3D" id="3.40.50.1000">
    <property type="entry name" value="HAD superfamily/HAD-like"/>
    <property type="match status" value="1"/>
</dbReference>
<evidence type="ECO:0000313" key="12">
    <source>
        <dbReference type="EMBL" id="AUN97846.1"/>
    </source>
</evidence>
<gene>
    <name evidence="12" type="ORF">C0V70_06930</name>
</gene>
<dbReference type="EMBL" id="CP025704">
    <property type="protein sequence ID" value="AUN97846.1"/>
    <property type="molecule type" value="Genomic_DNA"/>
</dbReference>
<keyword evidence="13" id="KW-1185">Reference proteome</keyword>
<dbReference type="InterPro" id="IPR010023">
    <property type="entry name" value="KdsC_fam"/>
</dbReference>
<evidence type="ECO:0000256" key="4">
    <source>
        <dbReference type="ARBA" id="ARBA00011881"/>
    </source>
</evidence>